<sequence>MATDAEDQPSPVPEALTDADSNDTGSDSDSDSGDSPAPQVEWLATARAKRSTAGNRMKSMLANEEPADEDSDLELLFQEDEDDAGFSDKGQDDGSDAQMDSSDDEDENGAEAEDEGEKELQRKEREKKLAARKRKAQEAIPARFRKKVRISQPATPTSTTAQPPKPRPKKKSERASWLPSAADMPTRSSDRKTTRLSKEQLHNQMVEREERRKKQMELMEKKAKKLEAMKKPPMTQEERLAEAAIVEKRNAKSLNRWEEAEKVREEERRAKLAALNNRRLEGPVVTMWSGIVDLSDTQLKNVGKLVSIEEKPKRKRPSAAASTAANTAATSPKPDRPSTAVSTAGTATTASPKTETAASETALPTPAAQDAPTLPPVQETPGEPGDPKEEPTEPSERITEQMKTEKPTTDKPTAGQSTIAPDIGPRFMPPPNPHLTQSPQPSVLAPPVVLPPIPTPAKLSKKQQKEAQASAKKAAAKSAAPKKPPPPPEPPEPEPPLEGKVTRSCIILQDFDQEAIKKPDVQTQILFGRKMTKLAKPPHAPLCVITNHPARYRDPKTGLPFYNTYAFKEIQKLMAGDFKWSQLTGTWVGRGDDAASGVPARFTRPETEDERKERLERKEREKKEAEERKEQEEKLAAEEKARLEASGPPTTEASPAPMAPMAHGGADTQPVPVASGSVSVPGPVLPAVDGAGAGPPPPVGVPPVMPSPDDAKAVALAPLVPEQTPTTGGLPTAAAPTAAIDTDTVMTPAPPLRTGMDQTG</sequence>
<dbReference type="SMART" id="SM00993">
    <property type="entry name" value="YL1_C"/>
    <property type="match status" value="1"/>
</dbReference>
<feature type="compositionally biased region" description="Pro residues" evidence="2">
    <location>
        <begin position="482"/>
        <end position="496"/>
    </location>
</feature>
<feature type="compositionally biased region" description="Pro residues" evidence="2">
    <location>
        <begin position="694"/>
        <end position="706"/>
    </location>
</feature>
<evidence type="ECO:0000313" key="5">
    <source>
        <dbReference type="Proteomes" id="UP000034680"/>
    </source>
</evidence>
<dbReference type="PANTHER" id="PTHR13275">
    <property type="entry name" value="YL-1 PROTEIN TRANSCRIPTION FACTOR-LIKE 1"/>
    <property type="match status" value="1"/>
</dbReference>
<feature type="compositionally biased region" description="Acidic residues" evidence="2">
    <location>
        <begin position="101"/>
        <end position="117"/>
    </location>
</feature>
<keyword evidence="5" id="KW-1185">Reference proteome</keyword>
<feature type="compositionally biased region" description="Low complexity" evidence="2">
    <location>
        <begin position="466"/>
        <end position="481"/>
    </location>
</feature>
<comment type="caution">
    <text evidence="4">The sequence shown here is derived from an EMBL/GenBank/DDBJ whole genome shotgun (WGS) entry which is preliminary data.</text>
</comment>
<dbReference type="EMBL" id="LCUC01000360">
    <property type="protein sequence ID" value="KKY31766.1"/>
    <property type="molecule type" value="Genomic_DNA"/>
</dbReference>
<feature type="region of interest" description="Disordered" evidence="2">
    <location>
        <begin position="300"/>
        <end position="499"/>
    </location>
</feature>
<feature type="compositionally biased region" description="Polar residues" evidence="2">
    <location>
        <begin position="410"/>
        <end position="419"/>
    </location>
</feature>
<gene>
    <name evidence="4" type="ORF">UCDDA912_g08289</name>
</gene>
<feature type="region of interest" description="Disordered" evidence="2">
    <location>
        <begin position="1"/>
        <end position="215"/>
    </location>
</feature>
<dbReference type="GO" id="GO:0005634">
    <property type="term" value="C:nucleus"/>
    <property type="evidence" value="ECO:0007669"/>
    <property type="project" value="TreeGrafter"/>
</dbReference>
<protein>
    <submittedName>
        <fullName evidence="4">Putative yl1-domain-containing protein</fullName>
    </submittedName>
</protein>
<feature type="compositionally biased region" description="Basic and acidic residues" evidence="2">
    <location>
        <begin position="603"/>
        <end position="643"/>
    </location>
</feature>
<feature type="domain" description="Vps72/YL1 C-terminal" evidence="3">
    <location>
        <begin position="541"/>
        <end position="570"/>
    </location>
</feature>
<evidence type="ECO:0000256" key="1">
    <source>
        <dbReference type="ARBA" id="ARBA00006832"/>
    </source>
</evidence>
<organism evidence="4 5">
    <name type="scientific">Diaporthe ampelina</name>
    <dbReference type="NCBI Taxonomy" id="1214573"/>
    <lineage>
        <taxon>Eukaryota</taxon>
        <taxon>Fungi</taxon>
        <taxon>Dikarya</taxon>
        <taxon>Ascomycota</taxon>
        <taxon>Pezizomycotina</taxon>
        <taxon>Sordariomycetes</taxon>
        <taxon>Sordariomycetidae</taxon>
        <taxon>Diaporthales</taxon>
        <taxon>Diaporthaceae</taxon>
        <taxon>Diaporthe</taxon>
    </lineage>
</organism>
<accession>A0A0G2FC82</accession>
<feature type="compositionally biased region" description="Low complexity" evidence="2">
    <location>
        <begin position="437"/>
        <end position="447"/>
    </location>
</feature>
<reference evidence="4 5" key="1">
    <citation type="submission" date="2015-05" db="EMBL/GenBank/DDBJ databases">
        <title>Distinctive expansion of gene families associated with plant cell wall degradation and secondary metabolism in the genomes of grapevine trunk pathogens.</title>
        <authorList>
            <person name="Lawrence D.P."/>
            <person name="Travadon R."/>
            <person name="Rolshausen P.E."/>
            <person name="Baumgartner K."/>
        </authorList>
    </citation>
    <scope>NUCLEOTIDE SEQUENCE [LARGE SCALE GENOMIC DNA]</scope>
    <source>
        <strain evidence="4">DA912</strain>
    </source>
</reference>
<dbReference type="AlphaFoldDB" id="A0A0G2FC82"/>
<feature type="compositionally biased region" description="Basic and acidic residues" evidence="2">
    <location>
        <begin position="118"/>
        <end position="129"/>
    </location>
</feature>
<name>A0A0G2FC82_9PEZI</name>
<dbReference type="OrthoDB" id="3942062at2759"/>
<dbReference type="Pfam" id="PF08265">
    <property type="entry name" value="YL1_C"/>
    <property type="match status" value="1"/>
</dbReference>
<comment type="similarity">
    <text evidence="1">Belongs to the VPS72/YL1 family.</text>
</comment>
<feature type="compositionally biased region" description="Low complexity" evidence="2">
    <location>
        <begin position="644"/>
        <end position="690"/>
    </location>
</feature>
<reference evidence="4 5" key="2">
    <citation type="submission" date="2015-05" db="EMBL/GenBank/DDBJ databases">
        <authorList>
            <person name="Morales-Cruz A."/>
            <person name="Amrine K.C."/>
            <person name="Cantu D."/>
        </authorList>
    </citation>
    <scope>NUCLEOTIDE SEQUENCE [LARGE SCALE GENOMIC DNA]</scope>
    <source>
        <strain evidence="4">DA912</strain>
    </source>
</reference>
<feature type="region of interest" description="Disordered" evidence="2">
    <location>
        <begin position="589"/>
        <end position="707"/>
    </location>
</feature>
<dbReference type="Pfam" id="PF05764">
    <property type="entry name" value="YL1"/>
    <property type="match status" value="1"/>
</dbReference>
<feature type="compositionally biased region" description="Low complexity" evidence="2">
    <location>
        <begin position="318"/>
        <end position="331"/>
    </location>
</feature>
<feature type="compositionally biased region" description="Basic and acidic residues" evidence="2">
    <location>
        <begin position="385"/>
        <end position="409"/>
    </location>
</feature>
<proteinExistence type="inferred from homology"/>
<feature type="compositionally biased region" description="Acidic residues" evidence="2">
    <location>
        <begin position="65"/>
        <end position="85"/>
    </location>
</feature>
<dbReference type="InterPro" id="IPR046757">
    <property type="entry name" value="YL1_N"/>
</dbReference>
<dbReference type="Proteomes" id="UP000034680">
    <property type="component" value="Unassembled WGS sequence"/>
</dbReference>
<evidence type="ECO:0000259" key="3">
    <source>
        <dbReference type="SMART" id="SM00993"/>
    </source>
</evidence>
<dbReference type="PANTHER" id="PTHR13275:SF4">
    <property type="entry name" value="VACUOLAR PROTEIN SORTING-ASSOCIATED PROTEIN 72 HOMOLOG"/>
    <property type="match status" value="1"/>
</dbReference>
<evidence type="ECO:0000256" key="2">
    <source>
        <dbReference type="SAM" id="MobiDB-lite"/>
    </source>
</evidence>
<evidence type="ECO:0000313" key="4">
    <source>
        <dbReference type="EMBL" id="KKY31766.1"/>
    </source>
</evidence>
<feature type="compositionally biased region" description="Low complexity" evidence="2">
    <location>
        <begin position="338"/>
        <end position="351"/>
    </location>
</feature>
<dbReference type="InterPro" id="IPR013272">
    <property type="entry name" value="Vps72/YL1_C"/>
</dbReference>
<feature type="compositionally biased region" description="Basic and acidic residues" evidence="2">
    <location>
        <begin position="188"/>
        <end position="215"/>
    </location>
</feature>
<feature type="compositionally biased region" description="Low complexity" evidence="2">
    <location>
        <begin position="724"/>
        <end position="744"/>
    </location>
</feature>
<feature type="compositionally biased region" description="Low complexity" evidence="2">
    <location>
        <begin position="151"/>
        <end position="162"/>
    </location>
</feature>
<dbReference type="STRING" id="1214573.A0A0G2FC82"/>
<feature type="region of interest" description="Disordered" evidence="2">
    <location>
        <begin position="721"/>
        <end position="760"/>
    </location>
</feature>